<dbReference type="Proteomes" id="UP000027195">
    <property type="component" value="Unassembled WGS sequence"/>
</dbReference>
<feature type="compositionally biased region" description="Polar residues" evidence="1">
    <location>
        <begin position="411"/>
        <end position="430"/>
    </location>
</feature>
<organism evidence="2 3">
    <name type="scientific">Botryobasidium botryosum (strain FD-172 SS1)</name>
    <dbReference type="NCBI Taxonomy" id="930990"/>
    <lineage>
        <taxon>Eukaryota</taxon>
        <taxon>Fungi</taxon>
        <taxon>Dikarya</taxon>
        <taxon>Basidiomycota</taxon>
        <taxon>Agaricomycotina</taxon>
        <taxon>Agaricomycetes</taxon>
        <taxon>Cantharellales</taxon>
        <taxon>Botryobasidiaceae</taxon>
        <taxon>Botryobasidium</taxon>
    </lineage>
</organism>
<feature type="compositionally biased region" description="Basic and acidic residues" evidence="1">
    <location>
        <begin position="237"/>
        <end position="246"/>
    </location>
</feature>
<proteinExistence type="predicted"/>
<evidence type="ECO:0000313" key="3">
    <source>
        <dbReference type="Proteomes" id="UP000027195"/>
    </source>
</evidence>
<feature type="compositionally biased region" description="Acidic residues" evidence="1">
    <location>
        <begin position="75"/>
        <end position="85"/>
    </location>
</feature>
<feature type="compositionally biased region" description="Low complexity" evidence="1">
    <location>
        <begin position="157"/>
        <end position="168"/>
    </location>
</feature>
<name>A0A067M0R2_BOTB1</name>
<feature type="region of interest" description="Disordered" evidence="1">
    <location>
        <begin position="12"/>
        <end position="448"/>
    </location>
</feature>
<evidence type="ECO:0000313" key="2">
    <source>
        <dbReference type="EMBL" id="KDQ05462.1"/>
    </source>
</evidence>
<keyword evidence="3" id="KW-1185">Reference proteome</keyword>
<feature type="compositionally biased region" description="Low complexity" evidence="1">
    <location>
        <begin position="28"/>
        <end position="39"/>
    </location>
</feature>
<feature type="non-terminal residue" evidence="2">
    <location>
        <position position="448"/>
    </location>
</feature>
<reference evidence="3" key="1">
    <citation type="journal article" date="2014" name="Proc. Natl. Acad. Sci. U.S.A.">
        <title>Extensive sampling of basidiomycete genomes demonstrates inadequacy of the white-rot/brown-rot paradigm for wood decay fungi.</title>
        <authorList>
            <person name="Riley R."/>
            <person name="Salamov A.A."/>
            <person name="Brown D.W."/>
            <person name="Nagy L.G."/>
            <person name="Floudas D."/>
            <person name="Held B.W."/>
            <person name="Levasseur A."/>
            <person name="Lombard V."/>
            <person name="Morin E."/>
            <person name="Otillar R."/>
            <person name="Lindquist E.A."/>
            <person name="Sun H."/>
            <person name="LaButti K.M."/>
            <person name="Schmutz J."/>
            <person name="Jabbour D."/>
            <person name="Luo H."/>
            <person name="Baker S.E."/>
            <person name="Pisabarro A.G."/>
            <person name="Walton J.D."/>
            <person name="Blanchette R.A."/>
            <person name="Henrissat B."/>
            <person name="Martin F."/>
            <person name="Cullen D."/>
            <person name="Hibbett D.S."/>
            <person name="Grigoriev I.V."/>
        </authorList>
    </citation>
    <scope>NUCLEOTIDE SEQUENCE [LARGE SCALE GENOMIC DNA]</scope>
    <source>
        <strain evidence="3">FD-172 SS1</strain>
    </source>
</reference>
<dbReference type="HOGENOM" id="CLU_611901_0_0_1"/>
<gene>
    <name evidence="2" type="ORF">BOTBODRAFT_182555</name>
</gene>
<protein>
    <submittedName>
        <fullName evidence="2">Uncharacterized protein</fullName>
    </submittedName>
</protein>
<dbReference type="InParanoid" id="A0A067M0R2"/>
<dbReference type="EMBL" id="KL198345">
    <property type="protein sequence ID" value="KDQ05462.1"/>
    <property type="molecule type" value="Genomic_DNA"/>
</dbReference>
<accession>A0A067M0R2</accession>
<feature type="compositionally biased region" description="Low complexity" evidence="1">
    <location>
        <begin position="113"/>
        <end position="135"/>
    </location>
</feature>
<feature type="compositionally biased region" description="Low complexity" evidence="1">
    <location>
        <begin position="304"/>
        <end position="319"/>
    </location>
</feature>
<sequence>MSFTERAKAIKGLQLGWANRAGDEVSGAATAPTKTARPRQSYNADEDNEGHDVSEPNSLHTAPGAARSRAPLVPADEEDEEEDDLLPAANPSRVASTQLFGIDEEEADPRPTAVSRKASGASSSRAASAPALKAGEAGEEVGPRPAAKPRKASFTQLPAAHPSLPASARFSSIDEEADPRPSAVSRKASRVPSSRAPSEPVDETNEEAADFRLAMNPRRALGSGHAANRTSSTQLHKIKDEVDHRIANARKTKPPSDSEVIIIDDDSDNALSPTKAFEKPSRASSAQAIDVDAYESDHSSAPPRRIASGTASGRSASRAPPAHMFKIKDEEVEHAVAMPRKNPMPRNADVIFIDDDDSDDAPAVKGLPEPSTAPKTRESSGAAAPVPSKESANKAPAPDHPSGSVVPTAPEKSNQPSTAQSRASSKQSGEGSEDEQNPSDPKATRYPV</sequence>
<evidence type="ECO:0000256" key="1">
    <source>
        <dbReference type="SAM" id="MobiDB-lite"/>
    </source>
</evidence>
<dbReference type="AlphaFoldDB" id="A0A067M0R2"/>